<organism evidence="1 2">
    <name type="scientific">Kluyvera sichuanensis</name>
    <dbReference type="NCBI Taxonomy" id="2725494"/>
    <lineage>
        <taxon>Bacteria</taxon>
        <taxon>Pseudomonadati</taxon>
        <taxon>Pseudomonadota</taxon>
        <taxon>Gammaproteobacteria</taxon>
        <taxon>Enterobacterales</taxon>
        <taxon>Enterobacteriaceae</taxon>
        <taxon>Kluyvera</taxon>
    </lineage>
</organism>
<name>A0ABR6RZD9_9ENTR</name>
<evidence type="ECO:0000313" key="1">
    <source>
        <dbReference type="EMBL" id="MBC1188504.1"/>
    </source>
</evidence>
<keyword evidence="2" id="KW-1185">Reference proteome</keyword>
<dbReference type="Proteomes" id="UP000607331">
    <property type="component" value="Unassembled WGS sequence"/>
</dbReference>
<evidence type="ECO:0000313" key="2">
    <source>
        <dbReference type="Proteomes" id="UP000607331"/>
    </source>
</evidence>
<comment type="caution">
    <text evidence="1">The sequence shown here is derived from an EMBL/GenBank/DDBJ whole genome shotgun (WGS) entry which is preliminary data.</text>
</comment>
<reference evidence="1 2" key="1">
    <citation type="submission" date="2020-04" db="EMBL/GenBank/DDBJ databases">
        <title>The draft genome of Kluyvera sichuanensis strain SCKS090646.</title>
        <authorList>
            <person name="Wei L."/>
            <person name="Liu L."/>
            <person name="Feng Y."/>
            <person name="Zong Z."/>
        </authorList>
    </citation>
    <scope>NUCLEOTIDE SEQUENCE [LARGE SCALE GENOMIC DNA]</scope>
    <source>
        <strain evidence="1 2">090646</strain>
    </source>
</reference>
<dbReference type="RefSeq" id="WP_185669655.1">
    <property type="nucleotide sequence ID" value="NZ_JABBJF010000032.1"/>
</dbReference>
<sequence>MEEKRFTPGPWRFDENTTFSGEPIFYISQDESAHHTPNYSDVAQTCSGENRHIQKANAQIIASAPALLEALLASLPIWENHKLDASEASILLDCRAAIAKALGKE</sequence>
<protein>
    <submittedName>
        <fullName evidence="1">Uncharacterized protein</fullName>
    </submittedName>
</protein>
<gene>
    <name evidence="1" type="ORF">HII27_22705</name>
</gene>
<accession>A0ABR6RZD9</accession>
<dbReference type="EMBL" id="JABBJF010000032">
    <property type="protein sequence ID" value="MBC1188504.1"/>
    <property type="molecule type" value="Genomic_DNA"/>
</dbReference>
<proteinExistence type="predicted"/>